<dbReference type="GO" id="GO:0030313">
    <property type="term" value="C:cell envelope"/>
    <property type="evidence" value="ECO:0007669"/>
    <property type="project" value="UniProtKB-SubCell"/>
</dbReference>
<organism evidence="5 6">
    <name type="scientific">Larkinella punicea</name>
    <dbReference type="NCBI Taxonomy" id="2315727"/>
    <lineage>
        <taxon>Bacteria</taxon>
        <taxon>Pseudomonadati</taxon>
        <taxon>Bacteroidota</taxon>
        <taxon>Cytophagia</taxon>
        <taxon>Cytophagales</taxon>
        <taxon>Spirosomataceae</taxon>
        <taxon>Larkinella</taxon>
    </lineage>
</organism>
<evidence type="ECO:0000259" key="4">
    <source>
        <dbReference type="Pfam" id="PF26002"/>
    </source>
</evidence>
<keyword evidence="3" id="KW-0472">Membrane</keyword>
<keyword evidence="6" id="KW-1185">Reference proteome</keyword>
<dbReference type="PRINTS" id="PR01490">
    <property type="entry name" value="RTXTOXIND"/>
</dbReference>
<dbReference type="InterPro" id="IPR050465">
    <property type="entry name" value="UPF0194_transport"/>
</dbReference>
<dbReference type="RefSeq" id="WP_114410113.1">
    <property type="nucleotide sequence ID" value="NZ_QOWE01000042.1"/>
</dbReference>
<dbReference type="InterPro" id="IPR058982">
    <property type="entry name" value="Beta-barrel_AprE"/>
</dbReference>
<comment type="caution">
    <text evidence="5">The sequence shown here is derived from an EMBL/GenBank/DDBJ whole genome shotgun (WGS) entry which is preliminary data.</text>
</comment>
<dbReference type="EMBL" id="QOWE01000042">
    <property type="protein sequence ID" value="RCR65542.1"/>
    <property type="molecule type" value="Genomic_DNA"/>
</dbReference>
<proteinExistence type="predicted"/>
<evidence type="ECO:0000256" key="2">
    <source>
        <dbReference type="ARBA" id="ARBA00023054"/>
    </source>
</evidence>
<accession>A0A368JDC4</accession>
<evidence type="ECO:0000256" key="3">
    <source>
        <dbReference type="SAM" id="Phobius"/>
    </source>
</evidence>
<comment type="subcellular location">
    <subcellularLocation>
        <location evidence="1">Cell envelope</location>
    </subcellularLocation>
</comment>
<keyword evidence="2" id="KW-0175">Coiled coil</keyword>
<dbReference type="AlphaFoldDB" id="A0A368JDC4"/>
<protein>
    <submittedName>
        <fullName evidence="5">HlyD family efflux transporter periplasmic adaptor subunit</fullName>
    </submittedName>
</protein>
<keyword evidence="3" id="KW-0812">Transmembrane</keyword>
<evidence type="ECO:0000256" key="1">
    <source>
        <dbReference type="ARBA" id="ARBA00004196"/>
    </source>
</evidence>
<feature type="domain" description="AprE-like beta-barrel" evidence="4">
    <location>
        <begin position="323"/>
        <end position="399"/>
    </location>
</feature>
<dbReference type="Proteomes" id="UP000253383">
    <property type="component" value="Unassembled WGS sequence"/>
</dbReference>
<evidence type="ECO:0000313" key="6">
    <source>
        <dbReference type="Proteomes" id="UP000253383"/>
    </source>
</evidence>
<keyword evidence="3" id="KW-1133">Transmembrane helix</keyword>
<dbReference type="Gene3D" id="2.40.30.170">
    <property type="match status" value="1"/>
</dbReference>
<dbReference type="Pfam" id="PF26002">
    <property type="entry name" value="Beta-barrel_AprE"/>
    <property type="match status" value="1"/>
</dbReference>
<feature type="transmembrane region" description="Helical" evidence="3">
    <location>
        <begin position="35"/>
        <end position="55"/>
    </location>
</feature>
<sequence>MHPLLADLEITQFENLYHVDDAPIADVRQRILSRLGWFAVLLTGVGAAMGFVIQFPDMIAVPFVVKSEVAEEMYRFPSTIYVEKTFVKPGQTVAAGTPLLEVSAPDVTALVADFSAASTAVGQYEKYRTVSADKERQIIELTMAQIRQDIRLKETQIEVQKTKWASELVKLKFEQEDAQRIFNINQALYRTGDISKNDLNAYEATLLRAQSAYQSGTQNFGQEERTLRQQIESKQLEMLSLEKQLTKKDTDFRGEGAQLRSSLDAMHKRIEGRFGKFEITANNHLILKAERAGTVSFVFDGEKEAAASSIVLKLIYREAPLYAYTQVNSSRIGQVKVGQPVILKLDAFPVYEWGTVRGRVSQVSLTPDEKGLFNVQVQLTDYQRLDKRIQIGMQGNCNIIFDERTLYAYTFRNFKKVATEFTE</sequence>
<gene>
    <name evidence="5" type="ORF">DUE52_31445</name>
</gene>
<name>A0A368JDC4_9BACT</name>
<reference evidence="5 6" key="1">
    <citation type="submission" date="2018-07" db="EMBL/GenBank/DDBJ databases">
        <title>Genome analysis of Larkinella rosea.</title>
        <authorList>
            <person name="Zhou Z."/>
            <person name="Wang G."/>
        </authorList>
    </citation>
    <scope>NUCLEOTIDE SEQUENCE [LARGE SCALE GENOMIC DNA]</scope>
    <source>
        <strain evidence="6">zzj9</strain>
    </source>
</reference>
<dbReference type="PANTHER" id="PTHR32347">
    <property type="entry name" value="EFFLUX SYSTEM COMPONENT YKNX-RELATED"/>
    <property type="match status" value="1"/>
</dbReference>
<dbReference type="OrthoDB" id="7057889at2"/>
<evidence type="ECO:0000313" key="5">
    <source>
        <dbReference type="EMBL" id="RCR65542.1"/>
    </source>
</evidence>